<sequence length="693" mass="76583">MPHIDERETTEAKVLWRPSSPENTQIHDFMTSLNQKHDLSLNDYNALWEWSVSEPAKFWEEIWHYSQIKAHEPYTQVLESNQVLFPRPAFFEGSTLNFAENLLYPANAPDENAVAIIGATEAAREYVSWKELRERVRQCTNALKEAGLETGDRVAGFVGNHANTVVAMLAAASLGAFWTGVSPDTGVHAVLERLAQIEPKVLFADNASLYNGKVHGSHAKVREIVSELPKLEYLVVFESADLVEFSLDEVRPAAGKVVTYGSFLSSVRNEAAPLEFASLRPDHPVYILYSSGTTGAPKPIVHGSLGTLLQHKKEHLFHCDIRPGDRLFYFTTATWMMWHWLVSGLASGATIVLYDGSPFRPFDVEGGKGEMAMPRLIDELQITHFGTSAKYLSMLEQAALNPRKHPHRPVTLKTLRAIFSTGSPLAPSTFEYIYSYIHHDIMLGSITGGTDILSLFCSGCPILPVYKGEIQCRSLGMAVSVFDYAGKDISASGEPGDLVCTTPFPAQPVMFWPPGPTGLEKYRKSYFDMFGHTVWHHGDFVRLNPHTGGVVMLGRSDGVLKPSGVRFGSAEIYNVLLKHFADEVEDSLCVGRRREGIDSDETVVLFVKLAPGDASSMPPDLAGRIQAIIRKELSPRHVPAVIDVCPEIPVTSNGKKVENAVKQILCGLNIKIGASVANASCLDWYRNWAVEHP</sequence>
<evidence type="ECO:0000256" key="2">
    <source>
        <dbReference type="ARBA" id="ARBA00022598"/>
    </source>
</evidence>
<reference evidence="7" key="1">
    <citation type="submission" date="2022-11" db="EMBL/GenBank/DDBJ databases">
        <authorList>
            <person name="Petersen C."/>
        </authorList>
    </citation>
    <scope>NUCLEOTIDE SEQUENCE</scope>
    <source>
        <strain evidence="7">IBT 34128</strain>
    </source>
</reference>
<keyword evidence="3" id="KW-0547">Nucleotide-binding</keyword>
<dbReference type="InterPro" id="IPR020845">
    <property type="entry name" value="AMP-binding_CS"/>
</dbReference>
<evidence type="ECO:0000256" key="3">
    <source>
        <dbReference type="ARBA" id="ARBA00022741"/>
    </source>
</evidence>
<comment type="caution">
    <text evidence="7">The sequence shown here is derived from an EMBL/GenBank/DDBJ whole genome shotgun (WGS) entry which is preliminary data.</text>
</comment>
<dbReference type="InterPro" id="IPR005914">
    <property type="entry name" value="Acac_CoA_synth"/>
</dbReference>
<evidence type="ECO:0000259" key="6">
    <source>
        <dbReference type="Pfam" id="PF16177"/>
    </source>
</evidence>
<feature type="domain" description="Acetyl-coenzyme A synthetase N-terminal" evidence="6">
    <location>
        <begin position="44"/>
        <end position="101"/>
    </location>
</feature>
<dbReference type="InterPro" id="IPR045851">
    <property type="entry name" value="AMP-bd_C_sf"/>
</dbReference>
<dbReference type="Pfam" id="PF00501">
    <property type="entry name" value="AMP-binding"/>
    <property type="match status" value="1"/>
</dbReference>
<accession>A0A9W9K4B1</accession>
<dbReference type="Pfam" id="PF16177">
    <property type="entry name" value="ACAS_N"/>
    <property type="match status" value="1"/>
</dbReference>
<dbReference type="InterPro" id="IPR042099">
    <property type="entry name" value="ANL_N_sf"/>
</dbReference>
<dbReference type="RefSeq" id="XP_056509820.1">
    <property type="nucleotide sequence ID" value="XM_056657020.1"/>
</dbReference>
<dbReference type="AlphaFoldDB" id="A0A9W9K4B1"/>
<evidence type="ECO:0000259" key="5">
    <source>
        <dbReference type="Pfam" id="PF00501"/>
    </source>
</evidence>
<dbReference type="InterPro" id="IPR032387">
    <property type="entry name" value="ACAS_N"/>
</dbReference>
<organism evidence="7 8">
    <name type="scientific">Penicillium alfredii</name>
    <dbReference type="NCBI Taxonomy" id="1506179"/>
    <lineage>
        <taxon>Eukaryota</taxon>
        <taxon>Fungi</taxon>
        <taxon>Dikarya</taxon>
        <taxon>Ascomycota</taxon>
        <taxon>Pezizomycotina</taxon>
        <taxon>Eurotiomycetes</taxon>
        <taxon>Eurotiomycetidae</taxon>
        <taxon>Eurotiales</taxon>
        <taxon>Aspergillaceae</taxon>
        <taxon>Penicillium</taxon>
    </lineage>
</organism>
<keyword evidence="8" id="KW-1185">Reference proteome</keyword>
<dbReference type="SUPFAM" id="SSF56801">
    <property type="entry name" value="Acetyl-CoA synthetase-like"/>
    <property type="match status" value="1"/>
</dbReference>
<evidence type="ECO:0000256" key="4">
    <source>
        <dbReference type="ARBA" id="ARBA00022840"/>
    </source>
</evidence>
<dbReference type="NCBIfam" id="NF002937">
    <property type="entry name" value="PRK03584.1"/>
    <property type="match status" value="1"/>
</dbReference>
<keyword evidence="4" id="KW-0067">ATP-binding</keyword>
<reference evidence="7" key="2">
    <citation type="journal article" date="2023" name="IMA Fungus">
        <title>Comparative genomic study of the Penicillium genus elucidates a diverse pangenome and 15 lateral gene transfer events.</title>
        <authorList>
            <person name="Petersen C."/>
            <person name="Sorensen T."/>
            <person name="Nielsen M.R."/>
            <person name="Sondergaard T.E."/>
            <person name="Sorensen J.L."/>
            <person name="Fitzpatrick D.A."/>
            <person name="Frisvad J.C."/>
            <person name="Nielsen K.L."/>
        </authorList>
    </citation>
    <scope>NUCLEOTIDE SEQUENCE</scope>
    <source>
        <strain evidence="7">IBT 34128</strain>
    </source>
</reference>
<dbReference type="Gene3D" id="3.30.300.30">
    <property type="match status" value="1"/>
</dbReference>
<dbReference type="Proteomes" id="UP001141434">
    <property type="component" value="Unassembled WGS sequence"/>
</dbReference>
<dbReference type="GO" id="GO:0006629">
    <property type="term" value="P:lipid metabolic process"/>
    <property type="evidence" value="ECO:0007669"/>
    <property type="project" value="InterPro"/>
</dbReference>
<keyword evidence="2" id="KW-0436">Ligase</keyword>
<dbReference type="GO" id="GO:0005524">
    <property type="term" value="F:ATP binding"/>
    <property type="evidence" value="ECO:0007669"/>
    <property type="project" value="UniProtKB-KW"/>
</dbReference>
<evidence type="ECO:0000256" key="1">
    <source>
        <dbReference type="ARBA" id="ARBA00006432"/>
    </source>
</evidence>
<dbReference type="PROSITE" id="PS00455">
    <property type="entry name" value="AMP_BINDING"/>
    <property type="match status" value="1"/>
</dbReference>
<dbReference type="GO" id="GO:0030729">
    <property type="term" value="F:acetoacetate-CoA ligase activity"/>
    <property type="evidence" value="ECO:0007669"/>
    <property type="project" value="InterPro"/>
</dbReference>
<dbReference type="CDD" id="cd05943">
    <property type="entry name" value="AACS"/>
    <property type="match status" value="1"/>
</dbReference>
<protein>
    <submittedName>
        <fullName evidence="7">AMP-dependent synthetase/ligase</fullName>
    </submittedName>
</protein>
<comment type="similarity">
    <text evidence="1">Belongs to the ATP-dependent AMP-binding enzyme family.</text>
</comment>
<dbReference type="Gene3D" id="3.40.50.12780">
    <property type="entry name" value="N-terminal domain of ligase-like"/>
    <property type="match status" value="1"/>
</dbReference>
<name>A0A9W9K4B1_9EURO</name>
<dbReference type="PANTHER" id="PTHR42921">
    <property type="entry name" value="ACETOACETYL-COA SYNTHETASE"/>
    <property type="match status" value="1"/>
</dbReference>
<proteinExistence type="inferred from homology"/>
<dbReference type="InterPro" id="IPR000873">
    <property type="entry name" value="AMP-dep_synth/lig_dom"/>
</dbReference>
<evidence type="ECO:0000313" key="8">
    <source>
        <dbReference type="Proteomes" id="UP001141434"/>
    </source>
</evidence>
<dbReference type="GeneID" id="81396189"/>
<dbReference type="NCBIfam" id="TIGR01217">
    <property type="entry name" value="ac_ac_CoA_syn"/>
    <property type="match status" value="1"/>
</dbReference>
<evidence type="ECO:0000313" key="7">
    <source>
        <dbReference type="EMBL" id="KAJ5091622.1"/>
    </source>
</evidence>
<dbReference type="EMBL" id="JAPMSZ010000009">
    <property type="protein sequence ID" value="KAJ5091622.1"/>
    <property type="molecule type" value="Genomic_DNA"/>
</dbReference>
<gene>
    <name evidence="7" type="ORF">NUU61_006492</name>
</gene>
<dbReference type="OrthoDB" id="10253869at2759"/>
<dbReference type="PANTHER" id="PTHR42921:SF1">
    <property type="entry name" value="ACETOACETYL-COA SYNTHETASE"/>
    <property type="match status" value="1"/>
</dbReference>
<feature type="domain" description="AMP-dependent synthetase/ligase" evidence="5">
    <location>
        <begin position="112"/>
        <end position="503"/>
    </location>
</feature>